<gene>
    <name evidence="3" type="ordered locus">SCATT_31280</name>
</gene>
<feature type="compositionally biased region" description="Gly residues" evidence="1">
    <location>
        <begin position="114"/>
        <end position="126"/>
    </location>
</feature>
<keyword evidence="4" id="KW-1185">Reference proteome</keyword>
<protein>
    <submittedName>
        <fullName evidence="3">Uncharacterized protein</fullName>
    </submittedName>
</protein>
<feature type="compositionally biased region" description="Low complexity" evidence="1">
    <location>
        <begin position="758"/>
        <end position="771"/>
    </location>
</feature>
<dbReference type="KEGG" id="sct:SCAT_3135"/>
<dbReference type="KEGG" id="scy:SCATT_31280"/>
<accession>F8K2U2</accession>
<organism evidence="3 4">
    <name type="scientific">Streptantibioticus cattleyicolor (strain ATCC 35852 / DSM 46488 / JCM 4925 / NBRC 14057 / NRRL 8057)</name>
    <name type="common">Streptomyces cattleya</name>
    <dbReference type="NCBI Taxonomy" id="1003195"/>
    <lineage>
        <taxon>Bacteria</taxon>
        <taxon>Bacillati</taxon>
        <taxon>Actinomycetota</taxon>
        <taxon>Actinomycetes</taxon>
        <taxon>Kitasatosporales</taxon>
        <taxon>Streptomycetaceae</taxon>
        <taxon>Streptantibioticus</taxon>
    </lineage>
</organism>
<keyword evidence="2" id="KW-0812">Transmembrane</keyword>
<reference evidence="4" key="1">
    <citation type="submission" date="2011-12" db="EMBL/GenBank/DDBJ databases">
        <title>Complete genome sequence of Streptomyces cattleya strain DSM 46488.</title>
        <authorList>
            <person name="Ou H.-Y."/>
            <person name="Li P."/>
            <person name="Zhao C."/>
            <person name="O'Hagan D."/>
            <person name="Deng Z."/>
        </authorList>
    </citation>
    <scope>NUCLEOTIDE SEQUENCE [LARGE SCALE GENOMIC DNA]</scope>
    <source>
        <strain evidence="4">ATCC 35852 / DSM 46488 / JCM 4925 / NBRC 14057 / NRRL 8057</strain>
    </source>
</reference>
<dbReference type="EMBL" id="CP003219">
    <property type="protein sequence ID" value="AEW95499.1"/>
    <property type="molecule type" value="Genomic_DNA"/>
</dbReference>
<dbReference type="Proteomes" id="UP000007842">
    <property type="component" value="Chromosome"/>
</dbReference>
<evidence type="ECO:0000313" key="4">
    <source>
        <dbReference type="Proteomes" id="UP000007842"/>
    </source>
</evidence>
<keyword evidence="2" id="KW-1133">Transmembrane helix</keyword>
<dbReference type="Pfam" id="PF19516">
    <property type="entry name" value="DUF6049"/>
    <property type="match status" value="1"/>
</dbReference>
<dbReference type="eggNOG" id="COG3170">
    <property type="taxonomic scope" value="Bacteria"/>
</dbReference>
<dbReference type="InterPro" id="IPR046112">
    <property type="entry name" value="DUF6049"/>
</dbReference>
<evidence type="ECO:0000313" key="3">
    <source>
        <dbReference type="EMBL" id="AEW95499.1"/>
    </source>
</evidence>
<feature type="region of interest" description="Disordered" evidence="1">
    <location>
        <begin position="1"/>
        <end position="36"/>
    </location>
</feature>
<feature type="transmembrane region" description="Helical" evidence="2">
    <location>
        <begin position="720"/>
        <end position="739"/>
    </location>
</feature>
<evidence type="ECO:0000256" key="2">
    <source>
        <dbReference type="SAM" id="Phobius"/>
    </source>
</evidence>
<name>F8K2U2_STREN</name>
<sequence length="806" mass="83146">MRDAAKHPGTTSLPACLPAGNTAARSGPAPRPPVRRGRLRRVAALLLGAALLALPAQLPGASRAQAAPSRTESAHGSAAAVSIDSLAPAVPGKSDTLQISGTVANTGDETITGGHVGVRVGGGGPLGSRSAITDTSSDDDFNPGADGPEVSGHTTKLADIPAGVSVPFTLSVPVSALGLGSDGVYQLGVTASGTTRDTGYDHVLGIERTFLPWYAQGGGQKTGTAFLWPLIDRPHLDIRPPGDNQQAPLFRDDDLASELAPGGRLDELVSLGKDLPVTWVVDPDLLASVDAMTKPYRVLGADGDPKRTTPGTGSDYAKRWLDELQTAVKGHEVVALPFGDPDIAAIAHHGKDVSGTIGHLKAATDLASVTVQTVLGVTPRTDFAWPAEGAVDPSIIGVATAAGADKVIARSDSLHETELNYTPTAARPIGGGTTAVVADAGLSKAFTGDMTRAGSVTSAVQRFLAQSLMITEQEPQRQRSIVVAPQRMPTTGQAQAMAAAIGALRSGTWVEPAGLGAAAAATPDPGANRSVPGGDSYPGALRGQELGTDAFQQIQSVQESLDGFEVILSRKDRVTTPFGNAVLRAMSTQWRGAGAQAAAFRNDVSAYLSDLRQDVRISDKDSITLSGRSAIIPVTVQNSLAQQVTGLELRLTSAQPNRLSVGKPQNVDIDGGHNRSLKFATTARANGKAWISAQLYTRDGAPYGEAMVFQVNVTSITDTVMLVIAGGLLLLVLAGVRMYRQRKRLAQRRAEEEGGGDAPATGDAPAPAPDDAAGDEPTRPEQPGDPAPDTAAGEAGPSEPGEKVDR</sequence>
<accession>G8WWY5</accession>
<evidence type="ECO:0000256" key="1">
    <source>
        <dbReference type="SAM" id="MobiDB-lite"/>
    </source>
</evidence>
<dbReference type="RefSeq" id="WP_014143869.1">
    <property type="nucleotide sequence ID" value="NC_016111.1"/>
</dbReference>
<dbReference type="PATRIC" id="fig|1003195.11.peg.4616"/>
<proteinExistence type="predicted"/>
<feature type="region of interest" description="Disordered" evidence="1">
    <location>
        <begin position="747"/>
        <end position="806"/>
    </location>
</feature>
<dbReference type="AlphaFoldDB" id="F8K2U2"/>
<dbReference type="HOGENOM" id="CLU_019407_0_0_11"/>
<feature type="region of interest" description="Disordered" evidence="1">
    <location>
        <begin position="105"/>
        <end position="154"/>
    </location>
</feature>
<keyword evidence="2" id="KW-0472">Membrane</keyword>
<dbReference type="STRING" id="1003195.SCATT_31280"/>
<dbReference type="OrthoDB" id="3797035at2"/>